<reference evidence="2" key="1">
    <citation type="journal article" date="2014" name="Int. J. Syst. Evol. Microbiol.">
        <title>Complete genome sequence of Corynebacterium casei LMG S-19264T (=DSM 44701T), isolated from a smear-ripened cheese.</title>
        <authorList>
            <consortium name="US DOE Joint Genome Institute (JGI-PGF)"/>
            <person name="Walter F."/>
            <person name="Albersmeier A."/>
            <person name="Kalinowski J."/>
            <person name="Ruckert C."/>
        </authorList>
    </citation>
    <scope>NUCLEOTIDE SEQUENCE</scope>
    <source>
        <strain evidence="2">CGMCC 1.15367</strain>
    </source>
</reference>
<feature type="domain" description="Carrier" evidence="1">
    <location>
        <begin position="18"/>
        <end position="96"/>
    </location>
</feature>
<reference evidence="2" key="2">
    <citation type="submission" date="2020-09" db="EMBL/GenBank/DDBJ databases">
        <authorList>
            <person name="Sun Q."/>
            <person name="Zhou Y."/>
        </authorList>
    </citation>
    <scope>NUCLEOTIDE SEQUENCE</scope>
    <source>
        <strain evidence="2">CGMCC 1.15367</strain>
    </source>
</reference>
<evidence type="ECO:0000313" key="2">
    <source>
        <dbReference type="EMBL" id="GGD86869.1"/>
    </source>
</evidence>
<dbReference type="Gene3D" id="1.10.1200.10">
    <property type="entry name" value="ACP-like"/>
    <property type="match status" value="1"/>
</dbReference>
<name>A0A916ZBN3_9HYPH</name>
<keyword evidence="3" id="KW-1185">Reference proteome</keyword>
<dbReference type="InterPro" id="IPR009081">
    <property type="entry name" value="PP-bd_ACP"/>
</dbReference>
<protein>
    <recommendedName>
        <fullName evidence="1">Carrier domain-containing protein</fullName>
    </recommendedName>
</protein>
<dbReference type="RefSeq" id="WP_188906363.1">
    <property type="nucleotide sequence ID" value="NZ_BMIQ01000001.1"/>
</dbReference>
<sequence>MEQSDDLLIGGCDADESSAADGLNERVVAIVAEVLGRPRGEFGLETRAADVEGWDSFAHVRIVLAIDSAFRVKLSMEAIEKADGIAGLVEAVEEACATR</sequence>
<dbReference type="SUPFAM" id="SSF47336">
    <property type="entry name" value="ACP-like"/>
    <property type="match status" value="1"/>
</dbReference>
<dbReference type="Proteomes" id="UP000644699">
    <property type="component" value="Unassembled WGS sequence"/>
</dbReference>
<dbReference type="AlphaFoldDB" id="A0A916ZBN3"/>
<dbReference type="EMBL" id="BMIQ01000001">
    <property type="protein sequence ID" value="GGD86869.1"/>
    <property type="molecule type" value="Genomic_DNA"/>
</dbReference>
<dbReference type="InterPro" id="IPR036736">
    <property type="entry name" value="ACP-like_sf"/>
</dbReference>
<dbReference type="PROSITE" id="PS50075">
    <property type="entry name" value="CARRIER"/>
    <property type="match status" value="1"/>
</dbReference>
<proteinExistence type="predicted"/>
<evidence type="ECO:0000259" key="1">
    <source>
        <dbReference type="PROSITE" id="PS50075"/>
    </source>
</evidence>
<evidence type="ECO:0000313" key="3">
    <source>
        <dbReference type="Proteomes" id="UP000644699"/>
    </source>
</evidence>
<gene>
    <name evidence="2" type="ORF">GCM10011390_01880</name>
</gene>
<comment type="caution">
    <text evidence="2">The sequence shown here is derived from an EMBL/GenBank/DDBJ whole genome shotgun (WGS) entry which is preliminary data.</text>
</comment>
<organism evidence="2 3">
    <name type="scientific">Aureimonas endophytica</name>
    <dbReference type="NCBI Taxonomy" id="2027858"/>
    <lineage>
        <taxon>Bacteria</taxon>
        <taxon>Pseudomonadati</taxon>
        <taxon>Pseudomonadota</taxon>
        <taxon>Alphaproteobacteria</taxon>
        <taxon>Hyphomicrobiales</taxon>
        <taxon>Aurantimonadaceae</taxon>
        <taxon>Aureimonas</taxon>
    </lineage>
</organism>
<accession>A0A916ZBN3</accession>
<dbReference type="Pfam" id="PF00550">
    <property type="entry name" value="PP-binding"/>
    <property type="match status" value="1"/>
</dbReference>